<accession>A0A370BG15</accession>
<feature type="region of interest" description="Disordered" evidence="1">
    <location>
        <begin position="96"/>
        <end position="128"/>
    </location>
</feature>
<feature type="compositionally biased region" description="Basic and acidic residues" evidence="1">
    <location>
        <begin position="112"/>
        <end position="128"/>
    </location>
</feature>
<proteinExistence type="predicted"/>
<dbReference type="AlphaFoldDB" id="A0A370BG15"/>
<sequence length="221" mass="24389">MEGEIQAPELIIRSQDMERSRRFKINMAGDDDGHEIPAPGGGIRAGENGNEKKERKRGERSALFFKSFFETLVSEHSAYKASTMVFDQPGQAIVQSSKAHPDQVPVGPVHRKGGERMRTGRSDVERSRKSQPELVLMIGEAFPRVLSPGEWMWKWKLKAASTSSHSLHAAAVACPQSFPVPSLTYFTPVLCALDVGDVMGYLITFNSSILLSPHYPGISFS</sequence>
<evidence type="ECO:0000256" key="1">
    <source>
        <dbReference type="SAM" id="MobiDB-lite"/>
    </source>
</evidence>
<protein>
    <submittedName>
        <fullName evidence="2">Uncharacterized protein</fullName>
    </submittedName>
</protein>
<name>A0A370BG15_ASPNG</name>
<evidence type="ECO:0000313" key="2">
    <source>
        <dbReference type="EMBL" id="RDH14367.1"/>
    </source>
</evidence>
<organism evidence="2 3">
    <name type="scientific">Aspergillus niger ATCC 13496</name>
    <dbReference type="NCBI Taxonomy" id="1353008"/>
    <lineage>
        <taxon>Eukaryota</taxon>
        <taxon>Fungi</taxon>
        <taxon>Dikarya</taxon>
        <taxon>Ascomycota</taxon>
        <taxon>Pezizomycotina</taxon>
        <taxon>Eurotiomycetes</taxon>
        <taxon>Eurotiomycetidae</taxon>
        <taxon>Eurotiales</taxon>
        <taxon>Aspergillaceae</taxon>
        <taxon>Aspergillus</taxon>
        <taxon>Aspergillus subgen. Circumdati</taxon>
    </lineage>
</organism>
<evidence type="ECO:0000313" key="3">
    <source>
        <dbReference type="Proteomes" id="UP000253845"/>
    </source>
</evidence>
<dbReference type="VEuPathDB" id="FungiDB:M747DRAFT_326881"/>
<reference evidence="2 3" key="1">
    <citation type="submission" date="2018-07" db="EMBL/GenBank/DDBJ databases">
        <title>Section-level genome sequencing of Aspergillus section Nigri to investigate inter- and intra-species variation.</title>
        <authorList>
            <consortium name="DOE Joint Genome Institute"/>
            <person name="Vesth T.C."/>
            <person name="Nybo J.L."/>
            <person name="Theobald S."/>
            <person name="Frisvad J.C."/>
            <person name="Larsen T.O."/>
            <person name="Nielsen K.F."/>
            <person name="Hoof J.B."/>
            <person name="Brandl J."/>
            <person name="Salamov A."/>
            <person name="Riley R."/>
            <person name="Gladden J.M."/>
            <person name="Phatale P."/>
            <person name="Nielsen M.T."/>
            <person name="Lyhne E.K."/>
            <person name="Kogle M.E."/>
            <person name="Strasser K."/>
            <person name="McDonnell E."/>
            <person name="Barry K."/>
            <person name="Clum A."/>
            <person name="Chen C."/>
            <person name="Nolan M."/>
            <person name="Sandor L."/>
            <person name="Kuo A."/>
            <person name="Lipzen A."/>
            <person name="Hainaut M."/>
            <person name="Drula E."/>
            <person name="Tsang A."/>
            <person name="Magnuson J.K."/>
            <person name="Henrissat B."/>
            <person name="Wiebenga A."/>
            <person name="Simmons B.A."/>
            <person name="Makela M.R."/>
            <person name="De vries R.P."/>
            <person name="Grigoriev I.V."/>
            <person name="Mortensen U.H."/>
            <person name="Baker S.E."/>
            <person name="Andersen M.R."/>
        </authorList>
    </citation>
    <scope>NUCLEOTIDE SEQUENCE [LARGE SCALE GENOMIC DNA]</scope>
    <source>
        <strain evidence="2 3">ATCC 13496</strain>
    </source>
</reference>
<dbReference type="Proteomes" id="UP000253845">
    <property type="component" value="Unassembled WGS sequence"/>
</dbReference>
<dbReference type="EMBL" id="KZ851969">
    <property type="protein sequence ID" value="RDH14367.1"/>
    <property type="molecule type" value="Genomic_DNA"/>
</dbReference>
<feature type="region of interest" description="Disordered" evidence="1">
    <location>
        <begin position="27"/>
        <end position="57"/>
    </location>
</feature>
<gene>
    <name evidence="2" type="ORF">M747DRAFT_326881</name>
</gene>